<keyword evidence="1" id="KW-1133">Transmembrane helix</keyword>
<feature type="transmembrane region" description="Helical" evidence="1">
    <location>
        <begin position="106"/>
        <end position="125"/>
    </location>
</feature>
<sequence length="137" mass="14220">MTMRWWESGLIGGIVLSGTTAFNAGKALVGGIDGPVPWTDIFGVVAATFGMGFLCGVMVWSGKDLHRRFGAAGDALVGMAVMLVFFACCMLLFAPELLGPKLRNDGLLMLTVATVAGAIGGIWFGHDIDDEASPPGA</sequence>
<name>A0ABP9LHT5_9GAMM</name>
<evidence type="ECO:0000313" key="2">
    <source>
        <dbReference type="EMBL" id="GAA5077275.1"/>
    </source>
</evidence>
<keyword evidence="1" id="KW-0472">Membrane</keyword>
<comment type="caution">
    <text evidence="2">The sequence shown here is derived from an EMBL/GenBank/DDBJ whole genome shotgun (WGS) entry which is preliminary data.</text>
</comment>
<organism evidence="2 3">
    <name type="scientific">Lysobacter panacisoli</name>
    <dbReference type="NCBI Taxonomy" id="1255263"/>
    <lineage>
        <taxon>Bacteria</taxon>
        <taxon>Pseudomonadati</taxon>
        <taxon>Pseudomonadota</taxon>
        <taxon>Gammaproteobacteria</taxon>
        <taxon>Lysobacterales</taxon>
        <taxon>Lysobacteraceae</taxon>
        <taxon>Lysobacter</taxon>
    </lineage>
</organism>
<proteinExistence type="predicted"/>
<protein>
    <submittedName>
        <fullName evidence="2">Uncharacterized protein</fullName>
    </submittedName>
</protein>
<evidence type="ECO:0000256" key="1">
    <source>
        <dbReference type="SAM" id="Phobius"/>
    </source>
</evidence>
<keyword evidence="1" id="KW-0812">Transmembrane</keyword>
<dbReference type="EMBL" id="BAABKY010000002">
    <property type="protein sequence ID" value="GAA5077275.1"/>
    <property type="molecule type" value="Genomic_DNA"/>
</dbReference>
<dbReference type="RefSeq" id="WP_158985062.1">
    <property type="nucleotide sequence ID" value="NZ_BAABKY010000002.1"/>
</dbReference>
<feature type="transmembrane region" description="Helical" evidence="1">
    <location>
        <begin position="41"/>
        <end position="60"/>
    </location>
</feature>
<accession>A0ABP9LHT5</accession>
<reference evidence="3" key="1">
    <citation type="journal article" date="2019" name="Int. J. Syst. Evol. Microbiol.">
        <title>The Global Catalogue of Microorganisms (GCM) 10K type strain sequencing project: providing services to taxonomists for standard genome sequencing and annotation.</title>
        <authorList>
            <consortium name="The Broad Institute Genomics Platform"/>
            <consortium name="The Broad Institute Genome Sequencing Center for Infectious Disease"/>
            <person name="Wu L."/>
            <person name="Ma J."/>
        </authorList>
    </citation>
    <scope>NUCLEOTIDE SEQUENCE [LARGE SCALE GENOMIC DNA]</scope>
    <source>
        <strain evidence="3">JCM 19212</strain>
    </source>
</reference>
<keyword evidence="3" id="KW-1185">Reference proteome</keyword>
<evidence type="ECO:0000313" key="3">
    <source>
        <dbReference type="Proteomes" id="UP001501083"/>
    </source>
</evidence>
<feature type="transmembrane region" description="Helical" evidence="1">
    <location>
        <begin position="72"/>
        <end position="94"/>
    </location>
</feature>
<gene>
    <name evidence="2" type="ORF">GCM10025759_23010</name>
</gene>
<dbReference type="Proteomes" id="UP001501083">
    <property type="component" value="Unassembled WGS sequence"/>
</dbReference>